<organism evidence="1">
    <name type="scientific">Cupriavidus taiwanensis</name>
    <dbReference type="NCBI Taxonomy" id="164546"/>
    <lineage>
        <taxon>Bacteria</taxon>
        <taxon>Pseudomonadati</taxon>
        <taxon>Pseudomonadota</taxon>
        <taxon>Betaproteobacteria</taxon>
        <taxon>Burkholderiales</taxon>
        <taxon>Burkholderiaceae</taxon>
        <taxon>Cupriavidus</taxon>
    </lineage>
</organism>
<reference evidence="1" key="1">
    <citation type="submission" date="2018-01" db="EMBL/GenBank/DDBJ databases">
        <authorList>
            <person name="Clerissi C."/>
        </authorList>
    </citation>
    <scope>NUCLEOTIDE SEQUENCE</scope>
    <source>
        <strain evidence="1">Cupriavidus taiwanensis LMG 19430</strain>
    </source>
</reference>
<gene>
    <name evidence="1" type="ORF">CBM2586_B10035</name>
</gene>
<dbReference type="Proteomes" id="UP000257016">
    <property type="component" value="Unassembled WGS sequence"/>
</dbReference>
<evidence type="ECO:0000313" key="1">
    <source>
        <dbReference type="EMBL" id="SOY65440.1"/>
    </source>
</evidence>
<comment type="caution">
    <text evidence="1">The sequence shown here is derived from an EMBL/GenBank/DDBJ whole genome shotgun (WGS) entry which is preliminary data.</text>
</comment>
<sequence>MVARTPGNGDTKLPLPCLTDLPILTETP</sequence>
<protein>
    <submittedName>
        <fullName evidence="1">Uncharacterized protein</fullName>
    </submittedName>
</protein>
<accession>A0A375C8B3</accession>
<dbReference type="AlphaFoldDB" id="A0A375C8B3"/>
<name>A0A375C8B3_9BURK</name>
<dbReference type="EMBL" id="OFSN01000015">
    <property type="protein sequence ID" value="SOY65440.1"/>
    <property type="molecule type" value="Genomic_DNA"/>
</dbReference>
<proteinExistence type="predicted"/>